<comment type="caution">
    <text evidence="1">The sequence shown here is derived from an EMBL/GenBank/DDBJ whole genome shotgun (WGS) entry which is preliminary data.</text>
</comment>
<organism evidence="1 2">
    <name type="scientific">Coemansia helicoidea</name>
    <dbReference type="NCBI Taxonomy" id="1286919"/>
    <lineage>
        <taxon>Eukaryota</taxon>
        <taxon>Fungi</taxon>
        <taxon>Fungi incertae sedis</taxon>
        <taxon>Zoopagomycota</taxon>
        <taxon>Kickxellomycotina</taxon>
        <taxon>Kickxellomycetes</taxon>
        <taxon>Kickxellales</taxon>
        <taxon>Kickxellaceae</taxon>
        <taxon>Coemansia</taxon>
    </lineage>
</organism>
<reference evidence="1" key="1">
    <citation type="submission" date="2022-07" db="EMBL/GenBank/DDBJ databases">
        <title>Phylogenomic reconstructions and comparative analyses of Kickxellomycotina fungi.</title>
        <authorList>
            <person name="Reynolds N.K."/>
            <person name="Stajich J.E."/>
            <person name="Barry K."/>
            <person name="Grigoriev I.V."/>
            <person name="Crous P."/>
            <person name="Smith M.E."/>
        </authorList>
    </citation>
    <scope>NUCLEOTIDE SEQUENCE</scope>
    <source>
        <strain evidence="1">BCRC 34780</strain>
    </source>
</reference>
<name>A0ACC1KI14_9FUNG</name>
<evidence type="ECO:0000313" key="1">
    <source>
        <dbReference type="EMBL" id="KAJ2789857.1"/>
    </source>
</evidence>
<dbReference type="EMBL" id="JANBUN010003663">
    <property type="protein sequence ID" value="KAJ2789857.1"/>
    <property type="molecule type" value="Genomic_DNA"/>
</dbReference>
<gene>
    <name evidence="1" type="ORF">H4R21_006643</name>
</gene>
<evidence type="ECO:0000313" key="2">
    <source>
        <dbReference type="Proteomes" id="UP001140087"/>
    </source>
</evidence>
<keyword evidence="2" id="KW-1185">Reference proteome</keyword>
<accession>A0ACC1KI14</accession>
<sequence length="201" mass="21070">MAWQLPGAHKGAIVLAGVYLAAIVGKWQWVKYAVKPAVTLLAAWPTRRGGSRGVFAGLLFSAVGDVCLMIPGDAMFVPGLVSFLAAHVLYTASFRARMRLSWAAVPLGAFAAAMALRLQPGVAREGGVMQAGVAVYISAIIAMAYKATLTGNAVLTAGSLLFCVSDALLAWAKFVRPHAWSELGVMSTYYAAQLCIAAAHS</sequence>
<proteinExistence type="predicted"/>
<protein>
    <submittedName>
        <fullName evidence="1">Uncharacterized protein</fullName>
    </submittedName>
</protein>
<dbReference type="Proteomes" id="UP001140087">
    <property type="component" value="Unassembled WGS sequence"/>
</dbReference>